<dbReference type="OrthoDB" id="770976at2"/>
<keyword evidence="3" id="KW-1185">Reference proteome</keyword>
<organism evidence="2 3">
    <name type="scientific">Pedobacter petrophilus</name>
    <dbReference type="NCBI Taxonomy" id="1908241"/>
    <lineage>
        <taxon>Bacteria</taxon>
        <taxon>Pseudomonadati</taxon>
        <taxon>Bacteroidota</taxon>
        <taxon>Sphingobacteriia</taxon>
        <taxon>Sphingobacteriales</taxon>
        <taxon>Sphingobacteriaceae</taxon>
        <taxon>Pedobacter</taxon>
    </lineage>
</organism>
<evidence type="ECO:0000256" key="1">
    <source>
        <dbReference type="SAM" id="MobiDB-lite"/>
    </source>
</evidence>
<dbReference type="EMBL" id="WKKH01000001">
    <property type="protein sequence ID" value="MRX74484.1"/>
    <property type="molecule type" value="Genomic_DNA"/>
</dbReference>
<feature type="region of interest" description="Disordered" evidence="1">
    <location>
        <begin position="33"/>
        <end position="54"/>
    </location>
</feature>
<evidence type="ECO:0000313" key="3">
    <source>
        <dbReference type="Proteomes" id="UP000487757"/>
    </source>
</evidence>
<feature type="compositionally biased region" description="Basic and acidic residues" evidence="1">
    <location>
        <begin position="33"/>
        <end position="50"/>
    </location>
</feature>
<evidence type="ECO:0000313" key="2">
    <source>
        <dbReference type="EMBL" id="MRX74484.1"/>
    </source>
</evidence>
<dbReference type="RefSeq" id="WP_154278653.1">
    <property type="nucleotide sequence ID" value="NZ_JBHUJQ010000001.1"/>
</dbReference>
<comment type="caution">
    <text evidence="2">The sequence shown here is derived from an EMBL/GenBank/DDBJ whole genome shotgun (WGS) entry which is preliminary data.</text>
</comment>
<name>A0A7K0FTS9_9SPHI</name>
<sequence length="62" mass="7109">MKKLEKLEDFRLSLQNCGKIKGGLDSLLVDSEKKDHGDGDTISSEKKDVDTVSQDTYWRDYE</sequence>
<protein>
    <submittedName>
        <fullName evidence="2">Uncharacterized protein</fullName>
    </submittedName>
</protein>
<proteinExistence type="predicted"/>
<reference evidence="2 3" key="1">
    <citation type="submission" date="2019-11" db="EMBL/GenBank/DDBJ databases">
        <title>Pedobacter petrophilus genome.</title>
        <authorList>
            <person name="Feldbauer M.J."/>
            <person name="Newman J.D."/>
        </authorList>
    </citation>
    <scope>NUCLEOTIDE SEQUENCE [LARGE SCALE GENOMIC DNA]</scope>
    <source>
        <strain evidence="2 3">LMG 29686</strain>
    </source>
</reference>
<dbReference type="Proteomes" id="UP000487757">
    <property type="component" value="Unassembled WGS sequence"/>
</dbReference>
<accession>A0A7K0FTS9</accession>
<gene>
    <name evidence="2" type="ORF">GJU39_00160</name>
</gene>
<dbReference type="AlphaFoldDB" id="A0A7K0FTS9"/>